<accession>A0A0D2QBY6</accession>
<dbReference type="Proteomes" id="UP000032304">
    <property type="component" value="Chromosome 9"/>
</dbReference>
<dbReference type="AlphaFoldDB" id="A0A0D2QBY6"/>
<reference evidence="1 2" key="1">
    <citation type="journal article" date="2012" name="Nature">
        <title>Repeated polyploidization of Gossypium genomes and the evolution of spinnable cotton fibres.</title>
        <authorList>
            <person name="Paterson A.H."/>
            <person name="Wendel J.F."/>
            <person name="Gundlach H."/>
            <person name="Guo H."/>
            <person name="Jenkins J."/>
            <person name="Jin D."/>
            <person name="Llewellyn D."/>
            <person name="Showmaker K.C."/>
            <person name="Shu S."/>
            <person name="Udall J."/>
            <person name="Yoo M.J."/>
            <person name="Byers R."/>
            <person name="Chen W."/>
            <person name="Doron-Faigenboim A."/>
            <person name="Duke M.V."/>
            <person name="Gong L."/>
            <person name="Grimwood J."/>
            <person name="Grover C."/>
            <person name="Grupp K."/>
            <person name="Hu G."/>
            <person name="Lee T.H."/>
            <person name="Li J."/>
            <person name="Lin L."/>
            <person name="Liu T."/>
            <person name="Marler B.S."/>
            <person name="Page J.T."/>
            <person name="Roberts A.W."/>
            <person name="Romanel E."/>
            <person name="Sanders W.S."/>
            <person name="Szadkowski E."/>
            <person name="Tan X."/>
            <person name="Tang H."/>
            <person name="Xu C."/>
            <person name="Wang J."/>
            <person name="Wang Z."/>
            <person name="Zhang D."/>
            <person name="Zhang L."/>
            <person name="Ashrafi H."/>
            <person name="Bedon F."/>
            <person name="Bowers J.E."/>
            <person name="Brubaker C.L."/>
            <person name="Chee P.W."/>
            <person name="Das S."/>
            <person name="Gingle A.R."/>
            <person name="Haigler C.H."/>
            <person name="Harker D."/>
            <person name="Hoffmann L.V."/>
            <person name="Hovav R."/>
            <person name="Jones D.C."/>
            <person name="Lemke C."/>
            <person name="Mansoor S."/>
            <person name="ur Rahman M."/>
            <person name="Rainville L.N."/>
            <person name="Rambani A."/>
            <person name="Reddy U.K."/>
            <person name="Rong J.K."/>
            <person name="Saranga Y."/>
            <person name="Scheffler B.E."/>
            <person name="Scheffler J.A."/>
            <person name="Stelly D.M."/>
            <person name="Triplett B.A."/>
            <person name="Van Deynze A."/>
            <person name="Vaslin M.F."/>
            <person name="Waghmare V.N."/>
            <person name="Walford S.A."/>
            <person name="Wright R.J."/>
            <person name="Zaki E.A."/>
            <person name="Zhang T."/>
            <person name="Dennis E.S."/>
            <person name="Mayer K.F."/>
            <person name="Peterson D.G."/>
            <person name="Rokhsar D.S."/>
            <person name="Wang X."/>
            <person name="Schmutz J."/>
        </authorList>
    </citation>
    <scope>NUCLEOTIDE SEQUENCE [LARGE SCALE GENOMIC DNA]</scope>
</reference>
<organism evidence="1 2">
    <name type="scientific">Gossypium raimondii</name>
    <name type="common">Peruvian cotton</name>
    <name type="synonym">Gossypium klotzschianum subsp. raimondii</name>
    <dbReference type="NCBI Taxonomy" id="29730"/>
    <lineage>
        <taxon>Eukaryota</taxon>
        <taxon>Viridiplantae</taxon>
        <taxon>Streptophyta</taxon>
        <taxon>Embryophyta</taxon>
        <taxon>Tracheophyta</taxon>
        <taxon>Spermatophyta</taxon>
        <taxon>Magnoliopsida</taxon>
        <taxon>eudicotyledons</taxon>
        <taxon>Gunneridae</taxon>
        <taxon>Pentapetalae</taxon>
        <taxon>rosids</taxon>
        <taxon>malvids</taxon>
        <taxon>Malvales</taxon>
        <taxon>Malvaceae</taxon>
        <taxon>Malvoideae</taxon>
        <taxon>Gossypium</taxon>
    </lineage>
</organism>
<name>A0A0D2QBY6_GOSRA</name>
<dbReference type="EMBL" id="CM001748">
    <property type="protein sequence ID" value="KJB55632.1"/>
    <property type="molecule type" value="Genomic_DNA"/>
</dbReference>
<keyword evidence="2" id="KW-1185">Reference proteome</keyword>
<evidence type="ECO:0000313" key="1">
    <source>
        <dbReference type="EMBL" id="KJB55632.1"/>
    </source>
</evidence>
<gene>
    <name evidence="1" type="ORF">B456_009G086100</name>
</gene>
<proteinExistence type="predicted"/>
<sequence length="111" mass="12505">MSYRFFFRKTFSEKHSFNLSFPLHPSTSASPPHQCASSSWVINRFIESFIAKHVQGRGFVPAMPAPRPAGIGTSKPGFGTNVSSPPESWRFPPIVLPTWRPLLIEWGCQCR</sequence>
<evidence type="ECO:0000313" key="2">
    <source>
        <dbReference type="Proteomes" id="UP000032304"/>
    </source>
</evidence>
<dbReference type="Gramene" id="KJB55632">
    <property type="protein sequence ID" value="KJB55632"/>
    <property type="gene ID" value="B456_009G086100"/>
</dbReference>
<protein>
    <submittedName>
        <fullName evidence="1">Uncharacterized protein</fullName>
    </submittedName>
</protein>